<dbReference type="EMBL" id="CQPD01000002">
    <property type="protein sequence ID" value="CNT61548.1"/>
    <property type="molecule type" value="Genomic_DNA"/>
</dbReference>
<name>A0A655BMU2_SALET</name>
<gene>
    <name evidence="1" type="ORF">ERS008207_00309</name>
</gene>
<protein>
    <submittedName>
        <fullName evidence="1">Uncharacterized protein</fullName>
    </submittedName>
</protein>
<evidence type="ECO:0000313" key="2">
    <source>
        <dbReference type="Proteomes" id="UP000042394"/>
    </source>
</evidence>
<evidence type="ECO:0000313" key="1">
    <source>
        <dbReference type="EMBL" id="CNT61548.1"/>
    </source>
</evidence>
<organism evidence="1 2">
    <name type="scientific">Salmonella enterica subsp. enterica serovar Bovismorbificans</name>
    <dbReference type="NCBI Taxonomy" id="58097"/>
    <lineage>
        <taxon>Bacteria</taxon>
        <taxon>Pseudomonadati</taxon>
        <taxon>Pseudomonadota</taxon>
        <taxon>Gammaproteobacteria</taxon>
        <taxon>Enterobacterales</taxon>
        <taxon>Enterobacteriaceae</taxon>
        <taxon>Salmonella</taxon>
    </lineage>
</organism>
<sequence>MKQPLTGQHIGERGPALEGAKYRAFGGVIHRILFNFGTVRRIPRIVLLDVAVKHAGEYLLIGWQQPAFQRAGVGMRSQSFGCGARRAATDAIRVNDADIRIKPSLAVVLYLP</sequence>
<proteinExistence type="predicted"/>
<reference evidence="1 2" key="1">
    <citation type="submission" date="2015-03" db="EMBL/GenBank/DDBJ databases">
        <authorList>
            <consortium name="Pathogen Informatics"/>
        </authorList>
    </citation>
    <scope>NUCLEOTIDE SEQUENCE [LARGE SCALE GENOMIC DNA]</scope>
    <source>
        <strain evidence="1 2">D4891</strain>
    </source>
</reference>
<accession>A0A655BMU2</accession>
<dbReference type="AlphaFoldDB" id="A0A655BMU2"/>
<dbReference type="Proteomes" id="UP000042394">
    <property type="component" value="Unassembled WGS sequence"/>
</dbReference>